<reference evidence="2 3" key="1">
    <citation type="submission" date="2015-05" db="EMBL/GenBank/DDBJ databases">
        <title>Draft genome sequence of Microvirga vignae strain BR3299, a novel nitrogen fixing bacteria isolated from Brazil semi-aired region.</title>
        <authorList>
            <person name="Zilli J.E."/>
            <person name="Passos S.R."/>
            <person name="Leite J."/>
            <person name="Baldani J.I."/>
            <person name="Xavier G.R."/>
            <person name="Rumjaneck N.G."/>
            <person name="Simoes-Araujo J.L."/>
        </authorList>
    </citation>
    <scope>NUCLEOTIDE SEQUENCE [LARGE SCALE GENOMIC DNA]</scope>
    <source>
        <strain evidence="2 3">BR3299</strain>
    </source>
</reference>
<gene>
    <name evidence="2" type="ORF">AA309_07635</name>
</gene>
<dbReference type="OrthoDB" id="9814896at2"/>
<dbReference type="InterPro" id="IPR000387">
    <property type="entry name" value="Tyr_Pase_dom"/>
</dbReference>
<accession>A0A0H1REU2</accession>
<dbReference type="InterPro" id="IPR055214">
    <property type="entry name" value="PTP-NADK"/>
</dbReference>
<organism evidence="2 3">
    <name type="scientific">Microvirga vignae</name>
    <dbReference type="NCBI Taxonomy" id="1225564"/>
    <lineage>
        <taxon>Bacteria</taxon>
        <taxon>Pseudomonadati</taxon>
        <taxon>Pseudomonadota</taxon>
        <taxon>Alphaproteobacteria</taxon>
        <taxon>Hyphomicrobiales</taxon>
        <taxon>Methylobacteriaceae</taxon>
        <taxon>Microvirga</taxon>
    </lineage>
</organism>
<feature type="domain" description="Tyrosine specific protein phosphatases" evidence="1">
    <location>
        <begin position="101"/>
        <end position="158"/>
    </location>
</feature>
<evidence type="ECO:0000313" key="2">
    <source>
        <dbReference type="EMBL" id="KLK93718.1"/>
    </source>
</evidence>
<dbReference type="Gene3D" id="3.90.190.10">
    <property type="entry name" value="Protein tyrosine phosphatase superfamily"/>
    <property type="match status" value="1"/>
</dbReference>
<dbReference type="InterPro" id="IPR029021">
    <property type="entry name" value="Prot-tyrosine_phosphatase-like"/>
</dbReference>
<dbReference type="Pfam" id="PF22741">
    <property type="entry name" value="PTP-NADK"/>
    <property type="match status" value="1"/>
</dbReference>
<name>A0A0H1REU2_9HYPH</name>
<protein>
    <submittedName>
        <fullName evidence="2">Protein tyrosine phosphatase</fullName>
    </submittedName>
</protein>
<evidence type="ECO:0000313" key="3">
    <source>
        <dbReference type="Proteomes" id="UP000035489"/>
    </source>
</evidence>
<dbReference type="SUPFAM" id="SSF52799">
    <property type="entry name" value="(Phosphotyrosine protein) phosphatases II"/>
    <property type="match status" value="1"/>
</dbReference>
<dbReference type="PATRIC" id="fig|1225564.3.peg.2061"/>
<dbReference type="EMBL" id="LCYG01000018">
    <property type="protein sequence ID" value="KLK93718.1"/>
    <property type="molecule type" value="Genomic_DNA"/>
</dbReference>
<evidence type="ECO:0000259" key="1">
    <source>
        <dbReference type="PROSITE" id="PS50056"/>
    </source>
</evidence>
<dbReference type="AlphaFoldDB" id="A0A0H1REU2"/>
<sequence>MARVVRWDRPIRGTRDRIAAWVNMLFVDHGVFRLINSNRHLVTDKVWRSAQPAPHQLARLARAGVRTIVNLRGQREHGSWQLQREACDRHGMDLVELTIRSRAAPSVGTIREAKKVFDGLRYPALIHCKSGADRAGFAATLYLILQEGASVADARKQLSLRYGHIRFGKTGILDAFFDQYQSEGEAVGMPLLEWVEQKYSPEKLERDFRPYALADLLLDKVLRRE</sequence>
<dbReference type="STRING" id="1225564.AA309_07635"/>
<dbReference type="PROSITE" id="PS50056">
    <property type="entry name" value="TYR_PHOSPHATASE_2"/>
    <property type="match status" value="1"/>
</dbReference>
<proteinExistence type="predicted"/>
<keyword evidence="3" id="KW-1185">Reference proteome</keyword>
<dbReference type="Proteomes" id="UP000035489">
    <property type="component" value="Unassembled WGS sequence"/>
</dbReference>
<comment type="caution">
    <text evidence="2">The sequence shown here is derived from an EMBL/GenBank/DDBJ whole genome shotgun (WGS) entry which is preliminary data.</text>
</comment>